<evidence type="ECO:0000256" key="6">
    <source>
        <dbReference type="ARBA" id="ARBA00022692"/>
    </source>
</evidence>
<comment type="function">
    <text evidence="13">Required for the insertion and/or proper folding and/or complex formation of integral membrane proteins into the membrane. Involved in integration of membrane proteins that insert both dependently and independently of the Sec translocase complex, as well as at least some lipoproteins. Aids folding of multispanning membrane proteins.</text>
</comment>
<comment type="subunit">
    <text evidence="13">Interacts with the Sec translocase complex via SecD. Specifically interacts with transmembrane segments of nascent integral membrane proteins during membrane integration.</text>
</comment>
<evidence type="ECO:0000256" key="10">
    <source>
        <dbReference type="ARBA" id="ARBA00023186"/>
    </source>
</evidence>
<dbReference type="Gene3D" id="2.70.98.90">
    <property type="match status" value="1"/>
</dbReference>
<dbReference type="CDD" id="cd20070">
    <property type="entry name" value="5TM_YidC_Alb3"/>
    <property type="match status" value="1"/>
</dbReference>
<evidence type="ECO:0000256" key="11">
    <source>
        <dbReference type="ARBA" id="ARBA00033245"/>
    </source>
</evidence>
<keyword evidence="7 13" id="KW-0653">Protein transport</keyword>
<dbReference type="GO" id="GO:0051205">
    <property type="term" value="P:protein insertion into membrane"/>
    <property type="evidence" value="ECO:0007669"/>
    <property type="project" value="TreeGrafter"/>
</dbReference>
<evidence type="ECO:0000256" key="9">
    <source>
        <dbReference type="ARBA" id="ARBA00023136"/>
    </source>
</evidence>
<dbReference type="NCBIfam" id="TIGR03593">
    <property type="entry name" value="yidC_nterm"/>
    <property type="match status" value="1"/>
</dbReference>
<dbReference type="InterPro" id="IPR001708">
    <property type="entry name" value="YidC/ALB3/OXA1/COX18"/>
</dbReference>
<dbReference type="InterPro" id="IPR028055">
    <property type="entry name" value="YidC/Oxa/ALB_C"/>
</dbReference>
<gene>
    <name evidence="13 17" type="primary">yidC</name>
    <name evidence="17" type="ORF">ENO47_03740</name>
</gene>
<dbReference type="EMBL" id="DSFP01000033">
    <property type="protein sequence ID" value="HEW45767.1"/>
    <property type="molecule type" value="Genomic_DNA"/>
</dbReference>
<evidence type="ECO:0000256" key="8">
    <source>
        <dbReference type="ARBA" id="ARBA00022989"/>
    </source>
</evidence>
<accession>A0A7C2ZHS7</accession>
<evidence type="ECO:0000256" key="12">
    <source>
        <dbReference type="ARBA" id="ARBA00033342"/>
    </source>
</evidence>
<evidence type="ECO:0000256" key="13">
    <source>
        <dbReference type="HAMAP-Rule" id="MF_01810"/>
    </source>
</evidence>
<dbReference type="HAMAP" id="MF_01810">
    <property type="entry name" value="YidC_type1"/>
    <property type="match status" value="1"/>
</dbReference>
<evidence type="ECO:0000256" key="4">
    <source>
        <dbReference type="ARBA" id="ARBA00022448"/>
    </source>
</evidence>
<evidence type="ECO:0000256" key="7">
    <source>
        <dbReference type="ARBA" id="ARBA00022927"/>
    </source>
</evidence>
<protein>
    <recommendedName>
        <fullName evidence="3 13">Membrane protein insertase YidC</fullName>
    </recommendedName>
    <alternativeName>
        <fullName evidence="12 13">Foldase YidC</fullName>
    </alternativeName>
    <alternativeName>
        <fullName evidence="11 13">Membrane integrase YidC</fullName>
    </alternativeName>
    <alternativeName>
        <fullName evidence="13">Membrane protein YidC</fullName>
    </alternativeName>
</protein>
<evidence type="ECO:0000256" key="3">
    <source>
        <dbReference type="ARBA" id="ARBA00015325"/>
    </source>
</evidence>
<evidence type="ECO:0000256" key="2">
    <source>
        <dbReference type="ARBA" id="ARBA00010527"/>
    </source>
</evidence>
<comment type="similarity">
    <text evidence="2 13">Belongs to the OXA1/ALB3/YidC family. Type 1 subfamily.</text>
</comment>
<keyword evidence="10 13" id="KW-0143">Chaperone</keyword>
<feature type="transmembrane region" description="Helical" evidence="13">
    <location>
        <begin position="415"/>
        <end position="433"/>
    </location>
</feature>
<comment type="caution">
    <text evidence="17">The sequence shown here is derived from an EMBL/GenBank/DDBJ whole genome shotgun (WGS) entry which is preliminary data.</text>
</comment>
<comment type="subcellular location">
    <subcellularLocation>
        <location evidence="1">Cell inner membrane</location>
        <topology evidence="1">Multi-pass membrane protein</topology>
    </subcellularLocation>
    <subcellularLocation>
        <location evidence="13">Cell membrane</location>
        <topology evidence="13">Multi-pass membrane protein</topology>
    </subcellularLocation>
</comment>
<dbReference type="CDD" id="cd19961">
    <property type="entry name" value="EcYidC-like_peri"/>
    <property type="match status" value="1"/>
</dbReference>
<evidence type="ECO:0000256" key="14">
    <source>
        <dbReference type="SAM" id="MobiDB-lite"/>
    </source>
</evidence>
<feature type="transmembrane region" description="Helical" evidence="13">
    <location>
        <begin position="12"/>
        <end position="33"/>
    </location>
</feature>
<dbReference type="PRINTS" id="PR01900">
    <property type="entry name" value="YIDCPROTEIN"/>
</dbReference>
<evidence type="ECO:0000259" key="15">
    <source>
        <dbReference type="Pfam" id="PF02096"/>
    </source>
</evidence>
<feature type="domain" description="Membrane insertase YidC N-terminal" evidence="16">
    <location>
        <begin position="257"/>
        <end position="295"/>
    </location>
</feature>
<dbReference type="GO" id="GO:0005886">
    <property type="term" value="C:plasma membrane"/>
    <property type="evidence" value="ECO:0007669"/>
    <property type="project" value="UniProtKB-SubCell"/>
</dbReference>
<keyword evidence="9 13" id="KW-0472">Membrane</keyword>
<sequence length="499" mass="57491">MERKDLDLKGLLIIFAVITLFLFGYQAYLIFFAPQQTTQQPPKKPEEKPKDVPSLLLGTTREKEKPQSLRTFNFEKFSLTLSEEGARIVSLVDKKYKKELITEEEKRLNLYPLEVYTGDPQIDYILNFSRYEIYTKDNQIIARLKTENFEIKKILEYKGNYFSLSIESSGLPSIFVSAGMRVQEEDFYSHSGPVIKIGDSVERIDVEKVEGRQLITGDIKFAGEESRYYFKGFSGPISAVAIYKVENKSTITLVKSSGKLLFYAGAKEYSRLSTIGLSDTIDFGTLRLIVKPLFIFMYWIYEHLHSWVFSIVALTLIVRLFMFPLTYKSTVAMGKMAELAPKMQELKEKYKNDPVKFQEEMMKLYQEVGFNPMSGCLPILLQIPVFFALYKVLTITADLQLAKFLWIQSLAQKDPYYILPVLMGITMIAQQFISPSPEKSQNYIMIISSVFFTFLFASFPAGLVIYWTLNNIFNLGQTYIIKKLTFKGEKPTKKKGKKK</sequence>
<feature type="transmembrane region" description="Helical" evidence="13">
    <location>
        <begin position="307"/>
        <end position="327"/>
    </location>
</feature>
<keyword evidence="8 13" id="KW-1133">Transmembrane helix</keyword>
<dbReference type="InterPro" id="IPR038221">
    <property type="entry name" value="YidC_periplasmic_sf"/>
</dbReference>
<feature type="transmembrane region" description="Helical" evidence="13">
    <location>
        <begin position="445"/>
        <end position="469"/>
    </location>
</feature>
<dbReference type="PANTHER" id="PTHR12428">
    <property type="entry name" value="OXA1"/>
    <property type="match status" value="1"/>
</dbReference>
<evidence type="ECO:0000256" key="1">
    <source>
        <dbReference type="ARBA" id="ARBA00004429"/>
    </source>
</evidence>
<dbReference type="InterPro" id="IPR019998">
    <property type="entry name" value="Membr_insert_YidC"/>
</dbReference>
<evidence type="ECO:0000313" key="17">
    <source>
        <dbReference type="EMBL" id="HEW45767.1"/>
    </source>
</evidence>
<keyword evidence="4 13" id="KW-0813">Transport</keyword>
<dbReference type="Pfam" id="PF02096">
    <property type="entry name" value="60KD_IMP"/>
    <property type="match status" value="1"/>
</dbReference>
<feature type="domain" description="Membrane insertase YidC/Oxa/ALB C-terminal" evidence="15">
    <location>
        <begin position="307"/>
        <end position="483"/>
    </location>
</feature>
<dbReference type="InterPro" id="IPR047196">
    <property type="entry name" value="YidC_ALB_C"/>
</dbReference>
<evidence type="ECO:0000259" key="16">
    <source>
        <dbReference type="Pfam" id="PF14849"/>
    </source>
</evidence>
<dbReference type="GO" id="GO:0032977">
    <property type="term" value="F:membrane insertase activity"/>
    <property type="evidence" value="ECO:0007669"/>
    <property type="project" value="InterPro"/>
</dbReference>
<dbReference type="InterPro" id="IPR028053">
    <property type="entry name" value="Membr_insert_YidC_N"/>
</dbReference>
<proteinExistence type="inferred from homology"/>
<dbReference type="GO" id="GO:0015031">
    <property type="term" value="P:protein transport"/>
    <property type="evidence" value="ECO:0007669"/>
    <property type="project" value="UniProtKB-KW"/>
</dbReference>
<evidence type="ECO:0000256" key="5">
    <source>
        <dbReference type="ARBA" id="ARBA00022475"/>
    </source>
</evidence>
<keyword evidence="5 13" id="KW-1003">Cell membrane</keyword>
<dbReference type="PRINTS" id="PR00701">
    <property type="entry name" value="60KDINNERMP"/>
</dbReference>
<keyword evidence="6 13" id="KW-0812">Transmembrane</keyword>
<dbReference type="Pfam" id="PF14849">
    <property type="entry name" value="YidC_periplas"/>
    <property type="match status" value="1"/>
</dbReference>
<organism evidence="17">
    <name type="scientific">Hydrogenobacter sp</name>
    <dbReference type="NCBI Taxonomy" id="2152829"/>
    <lineage>
        <taxon>Bacteria</taxon>
        <taxon>Pseudomonadati</taxon>
        <taxon>Aquificota</taxon>
        <taxon>Aquificia</taxon>
        <taxon>Aquificales</taxon>
        <taxon>Aquificaceae</taxon>
        <taxon>Hydrogenobacter</taxon>
    </lineage>
</organism>
<dbReference type="NCBIfam" id="TIGR03592">
    <property type="entry name" value="yidC_oxa1_cterm"/>
    <property type="match status" value="1"/>
</dbReference>
<dbReference type="AlphaFoldDB" id="A0A7C2ZHS7"/>
<feature type="transmembrane region" description="Helical" evidence="13">
    <location>
        <begin position="370"/>
        <end position="395"/>
    </location>
</feature>
<name>A0A7C2ZHS7_9AQUI</name>
<dbReference type="PANTHER" id="PTHR12428:SF65">
    <property type="entry name" value="CYTOCHROME C OXIDASE ASSEMBLY PROTEIN COX18, MITOCHONDRIAL"/>
    <property type="match status" value="1"/>
</dbReference>
<feature type="region of interest" description="Disordered" evidence="14">
    <location>
        <begin position="38"/>
        <end position="57"/>
    </location>
</feature>
<reference evidence="17" key="1">
    <citation type="journal article" date="2020" name="mSystems">
        <title>Genome- and Community-Level Interaction Insights into Carbon Utilization and Element Cycling Functions of Hydrothermarchaeota in Hydrothermal Sediment.</title>
        <authorList>
            <person name="Zhou Z."/>
            <person name="Liu Y."/>
            <person name="Xu W."/>
            <person name="Pan J."/>
            <person name="Luo Z.H."/>
            <person name="Li M."/>
        </authorList>
    </citation>
    <scope>NUCLEOTIDE SEQUENCE [LARGE SCALE GENOMIC DNA]</scope>
    <source>
        <strain evidence="17">SpSt-132</strain>
    </source>
</reference>